<dbReference type="SUPFAM" id="SSF53098">
    <property type="entry name" value="Ribonuclease H-like"/>
    <property type="match status" value="1"/>
</dbReference>
<sequence length="264" mass="30653">MRRGRTFYFMKRLPRKISGGVSNRFLRLSLRTEFPLDAVVRAGSLLAVYEQKEPEIVDALKQNEISPSEAEALLKAILRKDLNRILQEQNSETALSDQEIDERIAALKAENQALRDAMKFKDWSLVQPALCAAGDRVLPFHDEHDLPVLRIMTDRGTEYCGRADKHDYQLFLAINDIDHTKTKVKSPQTNGICERFHKTILQEFYQVAFRKKLYDSIGALQTDLDEWLHNYNHQRTHQGKMCCGRTPFQTMIEGKQIWKEKFVN</sequence>
<name>A0A0P1HXL3_9RHOB</name>
<dbReference type="EMBL" id="CYSR01000027">
    <property type="protein sequence ID" value="CUI00455.1"/>
    <property type="molecule type" value="Genomic_DNA"/>
</dbReference>
<dbReference type="GO" id="GO:0015074">
    <property type="term" value="P:DNA integration"/>
    <property type="evidence" value="ECO:0007669"/>
    <property type="project" value="InterPro"/>
</dbReference>
<dbReference type="InterPro" id="IPR036397">
    <property type="entry name" value="RNaseH_sf"/>
</dbReference>
<dbReference type="AlphaFoldDB" id="A0A0P1HXL3"/>
<evidence type="ECO:0000313" key="2">
    <source>
        <dbReference type="EMBL" id="CUI00455.1"/>
    </source>
</evidence>
<dbReference type="Pfam" id="PF13683">
    <property type="entry name" value="rve_3"/>
    <property type="match status" value="1"/>
</dbReference>
<proteinExistence type="predicted"/>
<dbReference type="InterPro" id="IPR012337">
    <property type="entry name" value="RNaseH-like_sf"/>
</dbReference>
<gene>
    <name evidence="2" type="ORF">PHA8399_02586</name>
</gene>
<dbReference type="Gene3D" id="3.30.420.10">
    <property type="entry name" value="Ribonuclease H-like superfamily/Ribonuclease H"/>
    <property type="match status" value="1"/>
</dbReference>
<dbReference type="InterPro" id="IPR001584">
    <property type="entry name" value="Integrase_cat-core"/>
</dbReference>
<evidence type="ECO:0000259" key="1">
    <source>
        <dbReference type="PROSITE" id="PS50994"/>
    </source>
</evidence>
<dbReference type="Proteomes" id="UP000051326">
    <property type="component" value="Unassembled WGS sequence"/>
</dbReference>
<protein>
    <submittedName>
        <fullName evidence="2">Integrase core domain protein</fullName>
    </submittedName>
</protein>
<accession>A0A0P1HXL3</accession>
<dbReference type="PROSITE" id="PS50994">
    <property type="entry name" value="INTEGRASE"/>
    <property type="match status" value="1"/>
</dbReference>
<reference evidence="2 3" key="1">
    <citation type="submission" date="2015-09" db="EMBL/GenBank/DDBJ databases">
        <authorList>
            <consortium name="Swine Surveillance"/>
        </authorList>
    </citation>
    <scope>NUCLEOTIDE SEQUENCE [LARGE SCALE GENOMIC DNA]</scope>
    <source>
        <strain evidence="2 3">CECT 8399</strain>
    </source>
</reference>
<dbReference type="GO" id="GO:0003676">
    <property type="term" value="F:nucleic acid binding"/>
    <property type="evidence" value="ECO:0007669"/>
    <property type="project" value="InterPro"/>
</dbReference>
<feature type="domain" description="Integrase catalytic" evidence="1">
    <location>
        <begin position="151"/>
        <end position="255"/>
    </location>
</feature>
<evidence type="ECO:0000313" key="3">
    <source>
        <dbReference type="Proteomes" id="UP000051326"/>
    </source>
</evidence>
<organism evidence="2 3">
    <name type="scientific">Leisingera aquaemixtae</name>
    <dbReference type="NCBI Taxonomy" id="1396826"/>
    <lineage>
        <taxon>Bacteria</taxon>
        <taxon>Pseudomonadati</taxon>
        <taxon>Pseudomonadota</taxon>
        <taxon>Alphaproteobacteria</taxon>
        <taxon>Rhodobacterales</taxon>
        <taxon>Roseobacteraceae</taxon>
        <taxon>Leisingera</taxon>
    </lineage>
</organism>